<evidence type="ECO:0000256" key="5">
    <source>
        <dbReference type="ARBA" id="ARBA00023163"/>
    </source>
</evidence>
<organism evidence="7 8">
    <name type="scientific">Fodinicola feengrottensis</name>
    <dbReference type="NCBI Taxonomy" id="435914"/>
    <lineage>
        <taxon>Bacteria</taxon>
        <taxon>Bacillati</taxon>
        <taxon>Actinomycetota</taxon>
        <taxon>Actinomycetes</taxon>
        <taxon>Mycobacteriales</taxon>
        <taxon>Fodinicola</taxon>
    </lineage>
</organism>
<keyword evidence="8" id="KW-1185">Reference proteome</keyword>
<dbReference type="InterPro" id="IPR036388">
    <property type="entry name" value="WH-like_DNA-bd_sf"/>
</dbReference>
<evidence type="ECO:0000259" key="6">
    <source>
        <dbReference type="PROSITE" id="PS50931"/>
    </source>
</evidence>
<dbReference type="PANTHER" id="PTHR30346:SF0">
    <property type="entry name" value="HCA OPERON TRANSCRIPTIONAL ACTIVATOR HCAR"/>
    <property type="match status" value="1"/>
</dbReference>
<dbReference type="Pfam" id="PF03466">
    <property type="entry name" value="LysR_substrate"/>
    <property type="match status" value="2"/>
</dbReference>
<gene>
    <name evidence="7" type="ORF">GCM10009765_54880</name>
</gene>
<feature type="domain" description="HTH lysR-type" evidence="6">
    <location>
        <begin position="4"/>
        <end position="61"/>
    </location>
</feature>
<reference evidence="8" key="1">
    <citation type="journal article" date="2019" name="Int. J. Syst. Evol. Microbiol.">
        <title>The Global Catalogue of Microorganisms (GCM) 10K type strain sequencing project: providing services to taxonomists for standard genome sequencing and annotation.</title>
        <authorList>
            <consortium name="The Broad Institute Genomics Platform"/>
            <consortium name="The Broad Institute Genome Sequencing Center for Infectious Disease"/>
            <person name="Wu L."/>
            <person name="Ma J."/>
        </authorList>
    </citation>
    <scope>NUCLEOTIDE SEQUENCE [LARGE SCALE GENOMIC DNA]</scope>
    <source>
        <strain evidence="8">JCM 14718</strain>
    </source>
</reference>
<keyword evidence="4" id="KW-0010">Activator</keyword>
<dbReference type="PROSITE" id="PS50931">
    <property type="entry name" value="HTH_LYSR"/>
    <property type="match status" value="1"/>
</dbReference>
<dbReference type="SUPFAM" id="SSF53850">
    <property type="entry name" value="Periplasmic binding protein-like II"/>
    <property type="match status" value="1"/>
</dbReference>
<dbReference type="InterPro" id="IPR036390">
    <property type="entry name" value="WH_DNA-bd_sf"/>
</dbReference>
<dbReference type="Proteomes" id="UP001500618">
    <property type="component" value="Unassembled WGS sequence"/>
</dbReference>
<evidence type="ECO:0000256" key="1">
    <source>
        <dbReference type="ARBA" id="ARBA00009437"/>
    </source>
</evidence>
<accession>A0ABP4U770</accession>
<dbReference type="RefSeq" id="WP_344313288.1">
    <property type="nucleotide sequence ID" value="NZ_BAAANY010000021.1"/>
</dbReference>
<comment type="caution">
    <text evidence="7">The sequence shown here is derived from an EMBL/GenBank/DDBJ whole genome shotgun (WGS) entry which is preliminary data.</text>
</comment>
<dbReference type="Gene3D" id="3.40.190.10">
    <property type="entry name" value="Periplasmic binding protein-like II"/>
    <property type="match status" value="2"/>
</dbReference>
<dbReference type="EMBL" id="BAAANY010000021">
    <property type="protein sequence ID" value="GAA1698470.1"/>
    <property type="molecule type" value="Genomic_DNA"/>
</dbReference>
<evidence type="ECO:0000313" key="8">
    <source>
        <dbReference type="Proteomes" id="UP001500618"/>
    </source>
</evidence>
<name>A0ABP4U770_9ACTN</name>
<dbReference type="InterPro" id="IPR000847">
    <property type="entry name" value="LysR_HTH_N"/>
</dbReference>
<sequence>MERLETRELGYFVAVAQELHFGRAAGRLGIAQPPLSRAIQRLERKLGVRLFTRTSQRVALTEAGEVLLHEAQRVLAAADAAASRTQRAGKRSENFVVAMKPGIDHGLLPAILSAFAADPAGLPVDIVVGGVGEQTPMIRQGRADVAFVHEHTDLAGLDTVEFLVESQVLLVPQGHRLARRASVRMRDVRDEPLPCWPADRPNIRDVGQLMQLVVLGLIIAVLPETVRRHLREELVCVPVEDAEPTRVMIGWPEGSHSPAVAAFVGHATKHATKHADNMIPLI</sequence>
<evidence type="ECO:0000256" key="2">
    <source>
        <dbReference type="ARBA" id="ARBA00023015"/>
    </source>
</evidence>
<dbReference type="PANTHER" id="PTHR30346">
    <property type="entry name" value="TRANSCRIPTIONAL DUAL REGULATOR HCAR-RELATED"/>
    <property type="match status" value="1"/>
</dbReference>
<dbReference type="PRINTS" id="PR00039">
    <property type="entry name" value="HTHLYSR"/>
</dbReference>
<evidence type="ECO:0000256" key="4">
    <source>
        <dbReference type="ARBA" id="ARBA00023159"/>
    </source>
</evidence>
<dbReference type="Gene3D" id="1.10.10.10">
    <property type="entry name" value="Winged helix-like DNA-binding domain superfamily/Winged helix DNA-binding domain"/>
    <property type="match status" value="1"/>
</dbReference>
<keyword evidence="3" id="KW-0238">DNA-binding</keyword>
<evidence type="ECO:0000256" key="3">
    <source>
        <dbReference type="ARBA" id="ARBA00023125"/>
    </source>
</evidence>
<evidence type="ECO:0000313" key="7">
    <source>
        <dbReference type="EMBL" id="GAA1698470.1"/>
    </source>
</evidence>
<protein>
    <submittedName>
        <fullName evidence="7">LysR family transcriptional regulator</fullName>
    </submittedName>
</protein>
<dbReference type="SUPFAM" id="SSF46785">
    <property type="entry name" value="Winged helix' DNA-binding domain"/>
    <property type="match status" value="1"/>
</dbReference>
<dbReference type="Pfam" id="PF00126">
    <property type="entry name" value="HTH_1"/>
    <property type="match status" value="1"/>
</dbReference>
<comment type="similarity">
    <text evidence="1">Belongs to the LysR transcriptional regulatory family.</text>
</comment>
<dbReference type="InterPro" id="IPR005119">
    <property type="entry name" value="LysR_subst-bd"/>
</dbReference>
<keyword evidence="2" id="KW-0805">Transcription regulation</keyword>
<dbReference type="CDD" id="cd08414">
    <property type="entry name" value="PBP2_LTTR_aromatics_like"/>
    <property type="match status" value="1"/>
</dbReference>
<keyword evidence="5" id="KW-0804">Transcription</keyword>
<dbReference type="Gene3D" id="3.40.190.290">
    <property type="match status" value="1"/>
</dbReference>
<proteinExistence type="inferred from homology"/>